<feature type="binding site" evidence="6">
    <location>
        <position position="341"/>
    </location>
    <ligand>
        <name>Ca(2+)</name>
        <dbReference type="ChEBI" id="CHEBI:29108"/>
    </ligand>
</feature>
<accession>A0A4R2NHX7</accession>
<dbReference type="GO" id="GO:0016811">
    <property type="term" value="F:hydrolase activity, acting on carbon-nitrogen (but not peptide) bonds, in linear amides"/>
    <property type="evidence" value="ECO:0007669"/>
    <property type="project" value="InterPro"/>
</dbReference>
<dbReference type="InterPro" id="IPR043147">
    <property type="entry name" value="Penicillin_amidase_A-knob"/>
</dbReference>
<dbReference type="InterPro" id="IPR029055">
    <property type="entry name" value="Ntn_hydrolases_N"/>
</dbReference>
<dbReference type="PIRSF" id="PIRSF001227">
    <property type="entry name" value="Pen_acylase"/>
    <property type="match status" value="1"/>
</dbReference>
<evidence type="ECO:0000313" key="8">
    <source>
        <dbReference type="EMBL" id="TCP21079.1"/>
    </source>
</evidence>
<dbReference type="EMBL" id="SLXK01000046">
    <property type="protein sequence ID" value="TCP21079.1"/>
    <property type="molecule type" value="Genomic_DNA"/>
</dbReference>
<dbReference type="PANTHER" id="PTHR34218:SF3">
    <property type="entry name" value="ACYL-HOMOSERINE LACTONE ACYLASE PVDQ"/>
    <property type="match status" value="1"/>
</dbReference>
<proteinExistence type="inferred from homology"/>
<dbReference type="Gene3D" id="2.30.120.10">
    <property type="match status" value="1"/>
</dbReference>
<evidence type="ECO:0000256" key="2">
    <source>
        <dbReference type="ARBA" id="ARBA00022729"/>
    </source>
</evidence>
<feature type="chain" id="PRO_5020225267" evidence="7">
    <location>
        <begin position="23"/>
        <end position="807"/>
    </location>
</feature>
<dbReference type="GO" id="GO:0046872">
    <property type="term" value="F:metal ion binding"/>
    <property type="evidence" value="ECO:0007669"/>
    <property type="project" value="UniProtKB-KW"/>
</dbReference>
<dbReference type="Gene3D" id="1.10.439.10">
    <property type="entry name" value="Penicillin Amidohydrolase, domain 1"/>
    <property type="match status" value="1"/>
</dbReference>
<keyword evidence="3" id="KW-0378">Hydrolase</keyword>
<evidence type="ECO:0000313" key="9">
    <source>
        <dbReference type="Proteomes" id="UP000295416"/>
    </source>
</evidence>
<evidence type="ECO:0000256" key="3">
    <source>
        <dbReference type="ARBA" id="ARBA00022801"/>
    </source>
</evidence>
<dbReference type="InterPro" id="IPR043146">
    <property type="entry name" value="Penicillin_amidase_N_B-knob"/>
</dbReference>
<comment type="similarity">
    <text evidence="1">Belongs to the peptidase S45 family.</text>
</comment>
<dbReference type="Proteomes" id="UP000295416">
    <property type="component" value="Unassembled WGS sequence"/>
</dbReference>
<feature type="binding site" evidence="6">
    <location>
        <position position="178"/>
    </location>
    <ligand>
        <name>Ca(2+)</name>
        <dbReference type="ChEBI" id="CHEBI:29108"/>
    </ligand>
</feature>
<dbReference type="GO" id="GO:0017000">
    <property type="term" value="P:antibiotic biosynthetic process"/>
    <property type="evidence" value="ECO:0007669"/>
    <property type="project" value="InterPro"/>
</dbReference>
<feature type="signal peptide" evidence="7">
    <location>
        <begin position="1"/>
        <end position="22"/>
    </location>
</feature>
<keyword evidence="2 7" id="KW-0732">Signal</keyword>
<dbReference type="Gene3D" id="1.10.1400.10">
    <property type="match status" value="1"/>
</dbReference>
<dbReference type="PANTHER" id="PTHR34218">
    <property type="entry name" value="PEPTIDASE S45 PENICILLIN AMIDASE"/>
    <property type="match status" value="1"/>
</dbReference>
<dbReference type="AlphaFoldDB" id="A0A4R2NHX7"/>
<keyword evidence="4" id="KW-0865">Zymogen</keyword>
<protein>
    <submittedName>
        <fullName evidence="8">Penicillin amidase</fullName>
    </submittedName>
</protein>
<dbReference type="Gene3D" id="3.60.20.10">
    <property type="entry name" value="Glutamine Phosphoribosylpyrophosphate, subunit 1, domain 1"/>
    <property type="match status" value="1"/>
</dbReference>
<evidence type="ECO:0000256" key="4">
    <source>
        <dbReference type="ARBA" id="ARBA00023145"/>
    </source>
</evidence>
<comment type="cofactor">
    <cofactor evidence="6">
        <name>Ca(2+)</name>
        <dbReference type="ChEBI" id="CHEBI:29108"/>
    </cofactor>
    <text evidence="6">Binds 1 Ca(2+) ion per dimer.</text>
</comment>
<sequence length="807" mass="92274">MVLAVLLLLFSTVPMSSGKAQAGQPQSEKVNDVKVTRDNYGVPHIYATSKRDLYRAYGYVTGKDRLFQLVMFRRGNEGNVSEVFGKKYLAHDEKMRRDGYSDKEIKKMILKMNPFSRMVMKWYAEGINKYVREARKSPDEKLSKEFHDYHVKPRLWTDVDVLRLYMSSMTVFMDQEDEVKNASALEKLKKQHGAETGQKMFNDIFWKNDPAAATSIASTEKVKQDKIKRVNHSFNGIETIAGDLNEGRQSFISYSHELGLPLHVGSNAMVVGPKKSKSGNAMLMGGPQVGLSAPGFMYEVGLHGPGIDIEGSSFIGYPFIMFGATRNFALTATAGYGNVVDIFKEKLNPNNAHQYKYKGKWLNMKKRVETFKVRGEDGRVQKVKKAFYDTVHGPAIAFDKKNYTAYSKAWTFRGTEAESWSAYLKTNWAQNLHQFAKAAREYTMSLNWLYADKHGNIAYFHTGKQPIRNKRVDLRLPTPGGGQYDWKGFKDPKTNPFVINPETGFVANWNNKPSADSNNGELSYNWGADNRSEQYIDQLKATDDITLDKMNDFNYHASLANLRTKHFKPYLLEALKRHIDKNPRYKKVYHYLKDWNNLNEDLNKDGYYDSPAVPIFEAWWPKMVDNLFKSDLGNAYHSLKDTIDHRYGCSLCLRTLQGDHAQLPTQYDWLKVSNDQVILHSLDQALKQLGKKRGNDISHWLTPVRTTKFGEQAIIGVQYGLGSSQPIPEMNRGSENHYVELTKKGPAGHNVTPPGEIGFVGKDGKANKHYDDQIKLYANWKFKPMLFTRDQVKKHAESTHYISFEKR</sequence>
<dbReference type="Pfam" id="PF01804">
    <property type="entry name" value="Penicil_amidase"/>
    <property type="match status" value="1"/>
</dbReference>
<dbReference type="InterPro" id="IPR002692">
    <property type="entry name" value="S45"/>
</dbReference>
<keyword evidence="6" id="KW-0106">Calcium</keyword>
<dbReference type="Gene3D" id="1.10.287.150">
    <property type="match status" value="1"/>
</dbReference>
<organism evidence="8 9">
    <name type="scientific">Scopulibacillus darangshiensis</name>
    <dbReference type="NCBI Taxonomy" id="442528"/>
    <lineage>
        <taxon>Bacteria</taxon>
        <taxon>Bacillati</taxon>
        <taxon>Bacillota</taxon>
        <taxon>Bacilli</taxon>
        <taxon>Bacillales</taxon>
        <taxon>Sporolactobacillaceae</taxon>
        <taxon>Scopulibacillus</taxon>
    </lineage>
</organism>
<dbReference type="InterPro" id="IPR023343">
    <property type="entry name" value="Penicillin_amidase_dom1"/>
</dbReference>
<evidence type="ECO:0000256" key="6">
    <source>
        <dbReference type="PIRSR" id="PIRSR001227-2"/>
    </source>
</evidence>
<keyword evidence="9" id="KW-1185">Reference proteome</keyword>
<gene>
    <name evidence="8" type="ORF">EV207_14629</name>
</gene>
<reference evidence="8 9" key="1">
    <citation type="submission" date="2019-03" db="EMBL/GenBank/DDBJ databases">
        <title>Genomic Encyclopedia of Type Strains, Phase IV (KMG-IV): sequencing the most valuable type-strain genomes for metagenomic binning, comparative biology and taxonomic classification.</title>
        <authorList>
            <person name="Goeker M."/>
        </authorList>
    </citation>
    <scope>NUCLEOTIDE SEQUENCE [LARGE SCALE GENOMIC DNA]</scope>
    <source>
        <strain evidence="8 9">DSM 19377</strain>
    </source>
</reference>
<evidence type="ECO:0000256" key="7">
    <source>
        <dbReference type="SAM" id="SignalP"/>
    </source>
</evidence>
<feature type="binding site" evidence="6">
    <location>
        <position position="340"/>
    </location>
    <ligand>
        <name>Ca(2+)</name>
        <dbReference type="ChEBI" id="CHEBI:29108"/>
    </ligand>
</feature>
<name>A0A4R2NHX7_9BACL</name>
<dbReference type="SUPFAM" id="SSF56235">
    <property type="entry name" value="N-terminal nucleophile aminohydrolases (Ntn hydrolases)"/>
    <property type="match status" value="1"/>
</dbReference>
<feature type="active site" description="Nucleophile" evidence="5">
    <location>
        <position position="266"/>
    </location>
</feature>
<evidence type="ECO:0000256" key="1">
    <source>
        <dbReference type="ARBA" id="ARBA00006586"/>
    </source>
</evidence>
<keyword evidence="6" id="KW-0479">Metal-binding</keyword>
<comment type="caution">
    <text evidence="8">The sequence shown here is derived from an EMBL/GenBank/DDBJ whole genome shotgun (WGS) entry which is preliminary data.</text>
</comment>
<dbReference type="InterPro" id="IPR014395">
    <property type="entry name" value="Pen/GL7ACA/AHL_acylase"/>
</dbReference>
<evidence type="ECO:0000256" key="5">
    <source>
        <dbReference type="PIRSR" id="PIRSR001227-1"/>
    </source>
</evidence>